<evidence type="ECO:0000259" key="6">
    <source>
        <dbReference type="PROSITE" id="PS50405"/>
    </source>
</evidence>
<dbReference type="Gene3D" id="3.40.30.10">
    <property type="entry name" value="Glutaredoxin"/>
    <property type="match status" value="1"/>
</dbReference>
<evidence type="ECO:0000313" key="7">
    <source>
        <dbReference type="EMBL" id="RSM10778.1"/>
    </source>
</evidence>
<evidence type="ECO:0000313" key="8">
    <source>
        <dbReference type="Proteomes" id="UP000287144"/>
    </source>
</evidence>
<dbReference type="Pfam" id="PF13409">
    <property type="entry name" value="GST_N_2"/>
    <property type="match status" value="1"/>
</dbReference>
<evidence type="ECO:0000256" key="4">
    <source>
        <dbReference type="ARBA" id="ARBA00047960"/>
    </source>
</evidence>
<keyword evidence="3" id="KW-0808">Transferase</keyword>
<comment type="similarity">
    <text evidence="1">Belongs to the GST superfamily.</text>
</comment>
<dbReference type="InterPro" id="IPR010987">
    <property type="entry name" value="Glutathione-S-Trfase_C-like"/>
</dbReference>
<comment type="catalytic activity">
    <reaction evidence="4">
        <text>RX + glutathione = an S-substituted glutathione + a halide anion + H(+)</text>
        <dbReference type="Rhea" id="RHEA:16437"/>
        <dbReference type="ChEBI" id="CHEBI:15378"/>
        <dbReference type="ChEBI" id="CHEBI:16042"/>
        <dbReference type="ChEBI" id="CHEBI:17792"/>
        <dbReference type="ChEBI" id="CHEBI:57925"/>
        <dbReference type="ChEBI" id="CHEBI:90779"/>
        <dbReference type="EC" id="2.5.1.18"/>
    </reaction>
</comment>
<accession>A0A428U989</accession>
<proteinExistence type="inferred from homology"/>
<dbReference type="InterPro" id="IPR004045">
    <property type="entry name" value="Glutathione_S-Trfase_N"/>
</dbReference>
<dbReference type="CDD" id="cd10293">
    <property type="entry name" value="GST_C_Ure2p"/>
    <property type="match status" value="1"/>
</dbReference>
<dbReference type="AlphaFoldDB" id="A0A428U989"/>
<comment type="caution">
    <text evidence="7">The sequence shown here is derived from an EMBL/GenBank/DDBJ whole genome shotgun (WGS) entry which is preliminary data.</text>
</comment>
<dbReference type="SFLD" id="SFLDG01151">
    <property type="entry name" value="Main.2:_Nu-like"/>
    <property type="match status" value="1"/>
</dbReference>
<dbReference type="InterPro" id="IPR040079">
    <property type="entry name" value="Glutathione_S-Trfase"/>
</dbReference>
<dbReference type="Proteomes" id="UP000287144">
    <property type="component" value="Unassembled WGS sequence"/>
</dbReference>
<dbReference type="PROSITE" id="PS50404">
    <property type="entry name" value="GST_NTER"/>
    <property type="match status" value="1"/>
</dbReference>
<dbReference type="SFLD" id="SFLDG00358">
    <property type="entry name" value="Main_(cytGST)"/>
    <property type="match status" value="1"/>
</dbReference>
<dbReference type="InterPro" id="IPR004046">
    <property type="entry name" value="GST_C"/>
</dbReference>
<dbReference type="SFLD" id="SFLDS00019">
    <property type="entry name" value="Glutathione_Transferase_(cytos"/>
    <property type="match status" value="1"/>
</dbReference>
<name>A0A428U989_9HYPO</name>
<gene>
    <name evidence="7" type="ORF">CEP52_003314</name>
</gene>
<dbReference type="GO" id="GO:0004364">
    <property type="term" value="F:glutathione transferase activity"/>
    <property type="evidence" value="ECO:0007669"/>
    <property type="project" value="UniProtKB-EC"/>
</dbReference>
<dbReference type="EC" id="2.5.1.18" evidence="2"/>
<evidence type="ECO:0000256" key="1">
    <source>
        <dbReference type="ARBA" id="ARBA00007409"/>
    </source>
</evidence>
<evidence type="ECO:0000256" key="2">
    <source>
        <dbReference type="ARBA" id="ARBA00012452"/>
    </source>
</evidence>
<dbReference type="InterPro" id="IPR036282">
    <property type="entry name" value="Glutathione-S-Trfase_C_sf"/>
</dbReference>
<dbReference type="PANTHER" id="PTHR44051">
    <property type="entry name" value="GLUTATHIONE S-TRANSFERASE-RELATED"/>
    <property type="match status" value="1"/>
</dbReference>
<keyword evidence="8" id="KW-1185">Reference proteome</keyword>
<dbReference type="PANTHER" id="PTHR44051:SF20">
    <property type="entry name" value="GLUTATHIONE TRANSFERASE 1 (EUROFUNG)"/>
    <property type="match status" value="1"/>
</dbReference>
<dbReference type="SUPFAM" id="SSF47616">
    <property type="entry name" value="GST C-terminal domain-like"/>
    <property type="match status" value="1"/>
</dbReference>
<sequence>MKPITVWLTPAGPNAWKVITIMIELGVPYELKSFKHDDVKKPPFTDLNPNGRVPAIVDPNTDLTLWESGAIVQYLIEVYDTEKKLTYDNLREKHLLNQYLHFQMSGQGPYFGQAGWFNYLHGEKIPSAIERYENEMLRVIGVLDGVLKDRNWLVGDKCTFADLAFLPWNDRINMLVLSKSIDEIRAQYPNFAAWQARMVERGSWKKAMETRTQLMDEQGLMPNGMPKGITSMAQYEEYMAKTAEEKRG</sequence>
<dbReference type="SUPFAM" id="SSF52833">
    <property type="entry name" value="Thioredoxin-like"/>
    <property type="match status" value="1"/>
</dbReference>
<organism evidence="7 8">
    <name type="scientific">Fusarium oligoseptatum</name>
    <dbReference type="NCBI Taxonomy" id="2604345"/>
    <lineage>
        <taxon>Eukaryota</taxon>
        <taxon>Fungi</taxon>
        <taxon>Dikarya</taxon>
        <taxon>Ascomycota</taxon>
        <taxon>Pezizomycotina</taxon>
        <taxon>Sordariomycetes</taxon>
        <taxon>Hypocreomycetidae</taxon>
        <taxon>Hypocreales</taxon>
        <taxon>Nectriaceae</taxon>
        <taxon>Fusarium</taxon>
        <taxon>Fusarium solani species complex</taxon>
    </lineage>
</organism>
<dbReference type="Pfam" id="PF00043">
    <property type="entry name" value="GST_C"/>
    <property type="match status" value="1"/>
</dbReference>
<dbReference type="Gene3D" id="1.20.1050.10">
    <property type="match status" value="1"/>
</dbReference>
<dbReference type="STRING" id="1325735.A0A428U989"/>
<evidence type="ECO:0000259" key="5">
    <source>
        <dbReference type="PROSITE" id="PS50404"/>
    </source>
</evidence>
<protein>
    <recommendedName>
        <fullName evidence="2">glutathione transferase</fullName>
        <ecNumber evidence="2">2.5.1.18</ecNumber>
    </recommendedName>
</protein>
<evidence type="ECO:0000256" key="3">
    <source>
        <dbReference type="ARBA" id="ARBA00022679"/>
    </source>
</evidence>
<dbReference type="InterPro" id="IPR036249">
    <property type="entry name" value="Thioredoxin-like_sf"/>
</dbReference>
<dbReference type="CDD" id="cd03048">
    <property type="entry name" value="GST_N_Ure2p_like"/>
    <property type="match status" value="1"/>
</dbReference>
<dbReference type="EMBL" id="NKCK01000021">
    <property type="protein sequence ID" value="RSM10778.1"/>
    <property type="molecule type" value="Genomic_DNA"/>
</dbReference>
<dbReference type="PROSITE" id="PS50405">
    <property type="entry name" value="GST_CTER"/>
    <property type="match status" value="1"/>
</dbReference>
<feature type="domain" description="GST C-terminal" evidence="6">
    <location>
        <begin position="89"/>
        <end position="218"/>
    </location>
</feature>
<feature type="domain" description="GST N-terminal" evidence="5">
    <location>
        <begin position="2"/>
        <end position="83"/>
    </location>
</feature>
<reference evidence="7 8" key="1">
    <citation type="submission" date="2017-06" db="EMBL/GenBank/DDBJ databases">
        <title>Comparative genomic analysis of Ambrosia Fusariam Clade fungi.</title>
        <authorList>
            <person name="Stajich J.E."/>
            <person name="Carrillo J."/>
            <person name="Kijimoto T."/>
            <person name="Eskalen A."/>
            <person name="O'Donnell K."/>
            <person name="Kasson M."/>
        </authorList>
    </citation>
    <scope>NUCLEOTIDE SEQUENCE [LARGE SCALE GENOMIC DNA]</scope>
    <source>
        <strain evidence="7 8">NRRL62579</strain>
    </source>
</reference>